<evidence type="ECO:0000313" key="1">
    <source>
        <dbReference type="EMBL" id="MBW4707122.1"/>
    </source>
</evidence>
<dbReference type="AlphaFoldDB" id="A0A9X1FT28"/>
<sequence length="394" mass="44074">MYKDAVSMATSRLYNQLGGPISGRAPGAMAAVSDVVNCFVRAGAKDSLALAAAEALGRVDYCAGGQNDRVVYLFSQKDSYAPLAWVPLWMDQSQPAEMAEYWEKLKAQFDADAADWSFWIEWYERILLGDPMPWDLVHRIAMEVADAEWDAGPATVARRIKEIRLNWRTETSRRLVYDDKAGVFVPEHPLDVQSGTLTFVMHRVRNALGSALATGQTNGFSETSYEAVHLQPILLTDNPEPTLFATTCWDACMALDRNIGDLYPEDASLMVLKNTLYTAIEELSDENALIKARIGRLAALRTNAYPTASDRQEMAKLPNELGPELNSEAQEIYQSDIEIILSNPKPPRSVRARVTNWTTTIFAWMDRTKKGDGRLKWLASVVNRLSRWWSGSGE</sequence>
<evidence type="ECO:0000313" key="2">
    <source>
        <dbReference type="Proteomes" id="UP001138661"/>
    </source>
</evidence>
<dbReference type="Proteomes" id="UP001138661">
    <property type="component" value="Unassembled WGS sequence"/>
</dbReference>
<name>A0A9X1FT28_9RHOB</name>
<proteinExistence type="predicted"/>
<protein>
    <submittedName>
        <fullName evidence="1">Uncharacterized protein</fullName>
    </submittedName>
</protein>
<gene>
    <name evidence="1" type="ORF">KX928_04915</name>
</gene>
<dbReference type="RefSeq" id="WP_219499591.1">
    <property type="nucleotide sequence ID" value="NZ_JAHXDN010000001.1"/>
</dbReference>
<accession>A0A9X1FT28</accession>
<dbReference type="EMBL" id="JAHXDN010000001">
    <property type="protein sequence ID" value="MBW4707122.1"/>
    <property type="molecule type" value="Genomic_DNA"/>
</dbReference>
<reference evidence="1" key="1">
    <citation type="submission" date="2021-07" db="EMBL/GenBank/DDBJ databases">
        <title>Roseobacter insulae sp. nov., isolated from a tidal flat.</title>
        <authorList>
            <person name="Park S."/>
            <person name="Yoon J.-H."/>
        </authorList>
    </citation>
    <scope>NUCLEOTIDE SEQUENCE</scope>
    <source>
        <strain evidence="1">YSTF-M11</strain>
    </source>
</reference>
<organism evidence="1 2">
    <name type="scientific">Roseobacter insulae</name>
    <dbReference type="NCBI Taxonomy" id="2859783"/>
    <lineage>
        <taxon>Bacteria</taxon>
        <taxon>Pseudomonadati</taxon>
        <taxon>Pseudomonadota</taxon>
        <taxon>Alphaproteobacteria</taxon>
        <taxon>Rhodobacterales</taxon>
        <taxon>Roseobacteraceae</taxon>
        <taxon>Roseobacter</taxon>
    </lineage>
</organism>
<keyword evidence="2" id="KW-1185">Reference proteome</keyword>
<comment type="caution">
    <text evidence="1">The sequence shown here is derived from an EMBL/GenBank/DDBJ whole genome shotgun (WGS) entry which is preliminary data.</text>
</comment>